<protein>
    <recommendedName>
        <fullName evidence="3">Pentatricopeptide repeat-containing protein</fullName>
    </recommendedName>
</protein>
<evidence type="ECO:0000313" key="2">
    <source>
        <dbReference type="Proteomes" id="UP001370490"/>
    </source>
</evidence>
<evidence type="ECO:0008006" key="3">
    <source>
        <dbReference type="Google" id="ProtNLM"/>
    </source>
</evidence>
<dbReference type="AlphaFoldDB" id="A0AAN8YT93"/>
<dbReference type="Gene3D" id="1.25.40.10">
    <property type="entry name" value="Tetratricopeptide repeat domain"/>
    <property type="match status" value="1"/>
</dbReference>
<dbReference type="GO" id="GO:0003723">
    <property type="term" value="F:RNA binding"/>
    <property type="evidence" value="ECO:0007669"/>
    <property type="project" value="InterPro"/>
</dbReference>
<dbReference type="InterPro" id="IPR046960">
    <property type="entry name" value="PPR_At4g14850-like_plant"/>
</dbReference>
<dbReference type="PANTHER" id="PTHR47926">
    <property type="entry name" value="PENTATRICOPEPTIDE REPEAT-CONTAINING PROTEIN"/>
    <property type="match status" value="1"/>
</dbReference>
<dbReference type="InterPro" id="IPR011990">
    <property type="entry name" value="TPR-like_helical_dom_sf"/>
</dbReference>
<dbReference type="Proteomes" id="UP001370490">
    <property type="component" value="Unassembled WGS sequence"/>
</dbReference>
<dbReference type="GO" id="GO:0009451">
    <property type="term" value="P:RNA modification"/>
    <property type="evidence" value="ECO:0007669"/>
    <property type="project" value="InterPro"/>
</dbReference>
<comment type="caution">
    <text evidence="1">The sequence shown here is derived from an EMBL/GenBank/DDBJ whole genome shotgun (WGS) entry which is preliminary data.</text>
</comment>
<organism evidence="1 2">
    <name type="scientific">Dillenia turbinata</name>
    <dbReference type="NCBI Taxonomy" id="194707"/>
    <lineage>
        <taxon>Eukaryota</taxon>
        <taxon>Viridiplantae</taxon>
        <taxon>Streptophyta</taxon>
        <taxon>Embryophyta</taxon>
        <taxon>Tracheophyta</taxon>
        <taxon>Spermatophyta</taxon>
        <taxon>Magnoliopsida</taxon>
        <taxon>eudicotyledons</taxon>
        <taxon>Gunneridae</taxon>
        <taxon>Pentapetalae</taxon>
        <taxon>Dilleniales</taxon>
        <taxon>Dilleniaceae</taxon>
        <taxon>Dillenia</taxon>
    </lineage>
</organism>
<evidence type="ECO:0000313" key="1">
    <source>
        <dbReference type="EMBL" id="KAK6912151.1"/>
    </source>
</evidence>
<gene>
    <name evidence="1" type="ORF">RJ641_024244</name>
</gene>
<proteinExistence type="predicted"/>
<reference evidence="1 2" key="1">
    <citation type="submission" date="2023-12" db="EMBL/GenBank/DDBJ databases">
        <title>A high-quality genome assembly for Dillenia turbinata (Dilleniales).</title>
        <authorList>
            <person name="Chanderbali A."/>
        </authorList>
    </citation>
    <scope>NUCLEOTIDE SEQUENCE [LARGE SCALE GENOMIC DNA]</scope>
    <source>
        <strain evidence="1">LSX21</strain>
        <tissue evidence="1">Leaf</tissue>
    </source>
</reference>
<dbReference type="EMBL" id="JBAMMX010000028">
    <property type="protein sequence ID" value="KAK6912151.1"/>
    <property type="molecule type" value="Genomic_DNA"/>
</dbReference>
<keyword evidence="2" id="KW-1185">Reference proteome</keyword>
<sequence>MVSQVRANPSTKHAYKVNRRGPWRFVLEGRPIPLVVVSFGGQAVTPLVGLLKQVAHSAYPAPTQHFPASLHQAIPEGSKAQIQRAKFPRLVVVCPIWVEVESHVIRFGFESDIDVVNSLITMYVKCGNIWSGRMLFDKMPVREDFVECDDIKNVMCVEGLELLFRMGEVLVEPNLMTMTSVISACELLGD</sequence>
<name>A0AAN8YT93_9MAGN</name>
<accession>A0AAN8YT93</accession>